<evidence type="ECO:0000256" key="1">
    <source>
        <dbReference type="SAM" id="SignalP"/>
    </source>
</evidence>
<proteinExistence type="predicted"/>
<dbReference type="eggNOG" id="ENOG502R3QB">
    <property type="taxonomic scope" value="Eukaryota"/>
</dbReference>
<dbReference type="AlphaFoldDB" id="K3Y2X9"/>
<evidence type="ECO:0000313" key="2">
    <source>
        <dbReference type="EnsemblPlants" id="KQL11818"/>
    </source>
</evidence>
<dbReference type="EnsemblPlants" id="KQL11818">
    <property type="protein sequence ID" value="KQL11818"/>
    <property type="gene ID" value="SETIT_008563mg"/>
</dbReference>
<dbReference type="InParanoid" id="K3Y2X9"/>
<evidence type="ECO:0000313" key="3">
    <source>
        <dbReference type="Proteomes" id="UP000004995"/>
    </source>
</evidence>
<reference evidence="2" key="2">
    <citation type="submission" date="2018-08" db="UniProtKB">
        <authorList>
            <consortium name="EnsemblPlants"/>
        </authorList>
    </citation>
    <scope>IDENTIFICATION</scope>
    <source>
        <strain evidence="2">Yugu1</strain>
    </source>
</reference>
<evidence type="ECO:0008006" key="4">
    <source>
        <dbReference type="Google" id="ProtNLM"/>
    </source>
</evidence>
<keyword evidence="3" id="KW-1185">Reference proteome</keyword>
<feature type="chain" id="PRO_5010126365" description="Secreted protein" evidence="1">
    <location>
        <begin position="22"/>
        <end position="133"/>
    </location>
</feature>
<organism evidence="2 3">
    <name type="scientific">Setaria italica</name>
    <name type="common">Foxtail millet</name>
    <name type="synonym">Panicum italicum</name>
    <dbReference type="NCBI Taxonomy" id="4555"/>
    <lineage>
        <taxon>Eukaryota</taxon>
        <taxon>Viridiplantae</taxon>
        <taxon>Streptophyta</taxon>
        <taxon>Embryophyta</taxon>
        <taxon>Tracheophyta</taxon>
        <taxon>Spermatophyta</taxon>
        <taxon>Magnoliopsida</taxon>
        <taxon>Liliopsida</taxon>
        <taxon>Poales</taxon>
        <taxon>Poaceae</taxon>
        <taxon>PACMAD clade</taxon>
        <taxon>Panicoideae</taxon>
        <taxon>Panicodae</taxon>
        <taxon>Paniceae</taxon>
        <taxon>Cenchrinae</taxon>
        <taxon>Setaria</taxon>
    </lineage>
</organism>
<dbReference type="Gramene" id="KQL11818">
    <property type="protein sequence ID" value="KQL11818"/>
    <property type="gene ID" value="SETIT_008563mg"/>
</dbReference>
<reference evidence="3" key="1">
    <citation type="journal article" date="2012" name="Nat. Biotechnol.">
        <title>Reference genome sequence of the model plant Setaria.</title>
        <authorList>
            <person name="Bennetzen J.L."/>
            <person name="Schmutz J."/>
            <person name="Wang H."/>
            <person name="Percifield R."/>
            <person name="Hawkins J."/>
            <person name="Pontaroli A.C."/>
            <person name="Estep M."/>
            <person name="Feng L."/>
            <person name="Vaughn J.N."/>
            <person name="Grimwood J."/>
            <person name="Jenkins J."/>
            <person name="Barry K."/>
            <person name="Lindquist E."/>
            <person name="Hellsten U."/>
            <person name="Deshpande S."/>
            <person name="Wang X."/>
            <person name="Wu X."/>
            <person name="Mitros T."/>
            <person name="Triplett J."/>
            <person name="Yang X."/>
            <person name="Ye C.Y."/>
            <person name="Mauro-Herrera M."/>
            <person name="Wang L."/>
            <person name="Li P."/>
            <person name="Sharma M."/>
            <person name="Sharma R."/>
            <person name="Ronald P.C."/>
            <person name="Panaud O."/>
            <person name="Kellogg E.A."/>
            <person name="Brutnell T.P."/>
            <person name="Doust A.N."/>
            <person name="Tuskan G.A."/>
            <person name="Rokhsar D."/>
            <person name="Devos K.M."/>
        </authorList>
    </citation>
    <scope>NUCLEOTIDE SEQUENCE [LARGE SCALE GENOMIC DNA]</scope>
    <source>
        <strain evidence="3">cv. Yugu1</strain>
    </source>
</reference>
<accession>K3Y2X9</accession>
<dbReference type="HOGENOM" id="CLU_157569_0_0_1"/>
<feature type="signal peptide" evidence="1">
    <location>
        <begin position="1"/>
        <end position="21"/>
    </location>
</feature>
<keyword evidence="1" id="KW-0732">Signal</keyword>
<protein>
    <recommendedName>
        <fullName evidence="4">Secreted protein</fullName>
    </recommendedName>
</protein>
<dbReference type="FunCoup" id="K3Y2X9">
    <property type="interactions" value="1"/>
</dbReference>
<sequence length="133" mass="14431">MMLTVEAVITMFLTTICTWMASTGDAPAIMRPVMAPGKETNPIVLALSMEGAKAIPSALFACWSVAWSGVAPRAMTVMALPTIRPAAGMMYRGVNGNTLSMRIRIMVITVPTKMDTKEIYFPRGTCFARWPAV</sequence>
<dbReference type="OMA" id="MRIRIMV"/>
<name>K3Y2X9_SETIT</name>
<dbReference type="Proteomes" id="UP000004995">
    <property type="component" value="Unassembled WGS sequence"/>
</dbReference>
<dbReference type="EMBL" id="AGNK02002652">
    <property type="status" value="NOT_ANNOTATED_CDS"/>
    <property type="molecule type" value="Genomic_DNA"/>
</dbReference>